<evidence type="ECO:0000256" key="1">
    <source>
        <dbReference type="SAM" id="MobiDB-lite"/>
    </source>
</evidence>
<keyword evidence="3" id="KW-1185">Reference proteome</keyword>
<evidence type="ECO:0000313" key="3">
    <source>
        <dbReference type="Proteomes" id="UP000467700"/>
    </source>
</evidence>
<protein>
    <submittedName>
        <fullName evidence="2">Uncharacterized protein</fullName>
    </submittedName>
</protein>
<sequence length="157" mass="16552">MRAEDGPVVHGVHAETGIATVAEVQIVETGTIDGTGKTSDPVDVIEIDAKTTEDGTAVTIDGIPQRGMTRVHRLATADTLKIEKVSLETVLHLGLREHCRPTQPPKGNSTSSTRPNLDPDAPDHPVEDGEAMDAINEDDAAMMATMGMTGFGSTKVL</sequence>
<dbReference type="OrthoDB" id="21368at2759"/>
<evidence type="ECO:0000313" key="2">
    <source>
        <dbReference type="EMBL" id="CAA7265424.1"/>
    </source>
</evidence>
<feature type="region of interest" description="Disordered" evidence="1">
    <location>
        <begin position="97"/>
        <end position="129"/>
    </location>
</feature>
<dbReference type="Proteomes" id="UP000467700">
    <property type="component" value="Unassembled WGS sequence"/>
</dbReference>
<organism evidence="2 3">
    <name type="scientific">Cyclocybe aegerita</name>
    <name type="common">Black poplar mushroom</name>
    <name type="synonym">Agrocybe aegerita</name>
    <dbReference type="NCBI Taxonomy" id="1973307"/>
    <lineage>
        <taxon>Eukaryota</taxon>
        <taxon>Fungi</taxon>
        <taxon>Dikarya</taxon>
        <taxon>Basidiomycota</taxon>
        <taxon>Agaricomycotina</taxon>
        <taxon>Agaricomycetes</taxon>
        <taxon>Agaricomycetidae</taxon>
        <taxon>Agaricales</taxon>
        <taxon>Agaricineae</taxon>
        <taxon>Bolbitiaceae</taxon>
        <taxon>Cyclocybe</taxon>
    </lineage>
</organism>
<accession>A0A8S0VWR3</accession>
<comment type="caution">
    <text evidence="2">The sequence shown here is derived from an EMBL/GenBank/DDBJ whole genome shotgun (WGS) entry which is preliminary data.</text>
</comment>
<name>A0A8S0VWR3_CYCAE</name>
<proteinExistence type="predicted"/>
<reference evidence="2 3" key="1">
    <citation type="submission" date="2020-01" db="EMBL/GenBank/DDBJ databases">
        <authorList>
            <person name="Gupta K D."/>
        </authorList>
    </citation>
    <scope>NUCLEOTIDE SEQUENCE [LARGE SCALE GENOMIC DNA]</scope>
</reference>
<dbReference type="AlphaFoldDB" id="A0A8S0VWR3"/>
<feature type="compositionally biased region" description="Polar residues" evidence="1">
    <location>
        <begin position="105"/>
        <end position="115"/>
    </location>
</feature>
<dbReference type="EMBL" id="CACVBS010000048">
    <property type="protein sequence ID" value="CAA7265424.1"/>
    <property type="molecule type" value="Genomic_DNA"/>
</dbReference>
<gene>
    <name evidence="2" type="ORF">AAE3_LOCUS7519</name>
</gene>